<dbReference type="OrthoDB" id="327939at2"/>
<dbReference type="AlphaFoldDB" id="A0A377FU69"/>
<evidence type="ECO:0000313" key="1">
    <source>
        <dbReference type="EMBL" id="STO08298.1"/>
    </source>
</evidence>
<dbReference type="RefSeq" id="WP_029335228.1">
    <property type="nucleotide sequence ID" value="NZ_UGGP01000001.1"/>
</dbReference>
<accession>A0A377FU69</accession>
<organism evidence="1 2">
    <name type="scientific">Exiguobacterium aurantiacum</name>
    <dbReference type="NCBI Taxonomy" id="33987"/>
    <lineage>
        <taxon>Bacteria</taxon>
        <taxon>Bacillati</taxon>
        <taxon>Bacillota</taxon>
        <taxon>Bacilli</taxon>
        <taxon>Bacillales</taxon>
        <taxon>Bacillales Family XII. Incertae Sedis</taxon>
        <taxon>Exiguobacterium</taxon>
    </lineage>
</organism>
<gene>
    <name evidence="1" type="ORF">NCTC13163_01668</name>
</gene>
<dbReference type="PANTHER" id="PTHR36974">
    <property type="entry name" value="MEMBRANE PROTEIN-RELATED"/>
    <property type="match status" value="1"/>
</dbReference>
<reference evidence="1 2" key="1">
    <citation type="submission" date="2018-06" db="EMBL/GenBank/DDBJ databases">
        <authorList>
            <consortium name="Pathogen Informatics"/>
            <person name="Doyle S."/>
        </authorList>
    </citation>
    <scope>NUCLEOTIDE SEQUENCE [LARGE SCALE GENOMIC DNA]</scope>
    <source>
        <strain evidence="1 2">NCTC13163</strain>
    </source>
</reference>
<dbReference type="PANTHER" id="PTHR36974:SF1">
    <property type="entry name" value="DOXX FAMILY MEMBRANE PROTEIN"/>
    <property type="match status" value="1"/>
</dbReference>
<dbReference type="STRING" id="1397694.GCA_000702585_02164"/>
<protein>
    <submittedName>
        <fullName evidence="1">Predicted membrane protein</fullName>
    </submittedName>
</protein>
<name>A0A377FU69_9BACL</name>
<dbReference type="EMBL" id="UGGP01000001">
    <property type="protein sequence ID" value="STO08298.1"/>
    <property type="molecule type" value="Genomic_DNA"/>
</dbReference>
<proteinExistence type="predicted"/>
<evidence type="ECO:0000313" key="2">
    <source>
        <dbReference type="Proteomes" id="UP000254060"/>
    </source>
</evidence>
<sequence>MIRSLYGMLFLGAGIMHFVQERAFMSIIPKSWPFKRFMVQASGVIEIVYGALLLMNRGTGFVKKTLPAFLLAVFPANINMALKPTRIGGKPIPNWVTWARLPLQWVLIKGVKKI</sequence>
<dbReference type="Proteomes" id="UP000254060">
    <property type="component" value="Unassembled WGS sequence"/>
</dbReference>